<dbReference type="EMBL" id="CP084959">
    <property type="protein sequence ID" value="UOA23583.1"/>
    <property type="molecule type" value="Genomic_DNA"/>
</dbReference>
<dbReference type="InterPro" id="IPR036366">
    <property type="entry name" value="PGBDSf"/>
</dbReference>
<organism evidence="1 2">
    <name type="scientific">Sulfitobacter pontiacus</name>
    <dbReference type="NCBI Taxonomy" id="60137"/>
    <lineage>
        <taxon>Bacteria</taxon>
        <taxon>Pseudomonadati</taxon>
        <taxon>Pseudomonadota</taxon>
        <taxon>Alphaproteobacteria</taxon>
        <taxon>Rhodobacterales</taxon>
        <taxon>Roseobacteraceae</taxon>
        <taxon>Sulfitobacter</taxon>
    </lineage>
</organism>
<proteinExistence type="predicted"/>
<dbReference type="SUPFAM" id="SSF47090">
    <property type="entry name" value="PGBD-like"/>
    <property type="match status" value="1"/>
</dbReference>
<keyword evidence="2" id="KW-1185">Reference proteome</keyword>
<protein>
    <recommendedName>
        <fullName evidence="3">TIGR02594 family protein</fullName>
    </recommendedName>
</protein>
<dbReference type="InterPro" id="IPR036365">
    <property type="entry name" value="PGBD-like_sf"/>
</dbReference>
<evidence type="ECO:0000313" key="1">
    <source>
        <dbReference type="EMBL" id="UOA23583.1"/>
    </source>
</evidence>
<dbReference type="InterPro" id="IPR013423">
    <property type="entry name" value="CHP02594"/>
</dbReference>
<name>A0AAX3ABF8_9RHOB</name>
<gene>
    <name evidence="1" type="ORF">DSM110277_02012</name>
</gene>
<reference evidence="2" key="1">
    <citation type="journal article" date="2022" name="Microorganisms">
        <title>Beyond the ABCs#Discovery of Three New Plasmid Types in Rhodobacterales (RepQ, RepY, RepW).</title>
        <authorList>
            <person name="Freese H.M."/>
            <person name="Ringel V."/>
            <person name="Overmann J."/>
            <person name="Petersen J."/>
        </authorList>
    </citation>
    <scope>NUCLEOTIDE SEQUENCE [LARGE SCALE GENOMIC DNA]</scope>
    <source>
        <strain evidence="2">DSM 110277</strain>
    </source>
</reference>
<dbReference type="Gene3D" id="1.10.101.10">
    <property type="entry name" value="PGBD-like superfamily/PGBD"/>
    <property type="match status" value="1"/>
</dbReference>
<dbReference type="NCBIfam" id="TIGR02594">
    <property type="entry name" value="TIGR02594 family protein"/>
    <property type="match status" value="1"/>
</dbReference>
<accession>A0AAX3ABF8</accession>
<evidence type="ECO:0000313" key="2">
    <source>
        <dbReference type="Proteomes" id="UP000830781"/>
    </source>
</evidence>
<dbReference type="AlphaFoldDB" id="A0AAX3ABF8"/>
<evidence type="ECO:0008006" key="3">
    <source>
        <dbReference type="Google" id="ProtNLM"/>
    </source>
</evidence>
<sequence>MDFMQQLLAANQGRLADLGWYKGLIDGLDGPMTQAAFTRFKEAHGYRARPFPGPLTLEVLWGAGAKAAPVPVAIGNVPAWLTEARTLLGTRETPGSANNPAIMEWARNLDQWYPSDDVPWCGLFVAHCMAVGAPDEPQAFNRLGARNWLEYGVECGVDLGAVAIFWRTHKTKSWNGHVAIVTGQSKTAVRVVGGNQSDNVTETWISRDRLLGCRGPKGWKGVPAVMAHTGALSVNEA</sequence>
<dbReference type="Proteomes" id="UP000830781">
    <property type="component" value="Chromosome"/>
</dbReference>